<dbReference type="PROSITE" id="PS50833">
    <property type="entry name" value="BRIX"/>
    <property type="match status" value="1"/>
</dbReference>
<dbReference type="Pfam" id="PF04427">
    <property type="entry name" value="Brix"/>
    <property type="match status" value="1"/>
</dbReference>
<evidence type="ECO:0000256" key="1">
    <source>
        <dbReference type="ARBA" id="ARBA00004604"/>
    </source>
</evidence>
<keyword evidence="3 4" id="KW-0539">Nucleus</keyword>
<sequence length="360" mass="40891">MPQTVLVRNIFHTEQVNPNASPAFYSAPSLHPSSRHQRRRRLPLTMMKIKTPKTQRAKREVEKRAPKLVENGKKTLILHGTKTSDVLNSVLTQIYHLKRDNAVKYTKKNENIRPFESGGETSLEFFSLKTDCSLFVFGSHSKKRPNNLVFGRMFDHHIYDLVEVGVDNFRPIESFEYDKKLTPRIGSKPFFAFVGDGFESVEELKHLKEVLLDLFRGEVVENLNLAGIDHVFVCTALSSSTVFFTHCALRLKRSGTAIPRMELVEVGPSMDLVVRRHRLPNDSLKKEAMKTTSGQPKKKIKNVSSDVLQGKIGKIYIPDQKVGGIALSNDVKGLKRERREARKTKVVGENEAKKRKKASE</sequence>
<dbReference type="GO" id="GO:0005730">
    <property type="term" value="C:nucleolus"/>
    <property type="evidence" value="ECO:0007669"/>
    <property type="project" value="UniProtKB-SubCell"/>
</dbReference>
<dbReference type="InterPro" id="IPR039770">
    <property type="entry name" value="Rpf2"/>
</dbReference>
<feature type="domain" description="Brix" evidence="6">
    <location>
        <begin position="73"/>
        <end position="283"/>
    </location>
</feature>
<dbReference type="Proteomes" id="UP001222027">
    <property type="component" value="Unassembled WGS sequence"/>
</dbReference>
<evidence type="ECO:0000256" key="4">
    <source>
        <dbReference type="RuleBase" id="RU367086"/>
    </source>
</evidence>
<comment type="similarity">
    <text evidence="2 4">Belongs to the RPF2 family.</text>
</comment>
<evidence type="ECO:0000256" key="3">
    <source>
        <dbReference type="ARBA" id="ARBA00023242"/>
    </source>
</evidence>
<feature type="compositionally biased region" description="Basic and acidic residues" evidence="5">
    <location>
        <begin position="346"/>
        <end position="360"/>
    </location>
</feature>
<dbReference type="EMBL" id="JAQQAF010000001">
    <property type="protein sequence ID" value="KAJ8511182.1"/>
    <property type="molecule type" value="Genomic_DNA"/>
</dbReference>
<reference evidence="7 8" key="1">
    <citation type="submission" date="2022-12" db="EMBL/GenBank/DDBJ databases">
        <title>Chromosome-scale assembly of the Ensete ventricosum genome.</title>
        <authorList>
            <person name="Dussert Y."/>
            <person name="Stocks J."/>
            <person name="Wendawek A."/>
            <person name="Woldeyes F."/>
            <person name="Nichols R.A."/>
            <person name="Borrell J.S."/>
        </authorList>
    </citation>
    <scope>NUCLEOTIDE SEQUENCE [LARGE SCALE GENOMIC DNA]</scope>
    <source>
        <strain evidence="8">cv. Maze</strain>
        <tissue evidence="7">Seeds</tissue>
    </source>
</reference>
<evidence type="ECO:0000256" key="2">
    <source>
        <dbReference type="ARBA" id="ARBA00010782"/>
    </source>
</evidence>
<dbReference type="AlphaFoldDB" id="A0AAV8RQI7"/>
<dbReference type="InterPro" id="IPR007109">
    <property type="entry name" value="Brix"/>
</dbReference>
<comment type="subcellular location">
    <subcellularLocation>
        <location evidence="1 4">Nucleus</location>
        <location evidence="1 4">Nucleolus</location>
    </subcellularLocation>
</comment>
<proteinExistence type="inferred from homology"/>
<evidence type="ECO:0000313" key="7">
    <source>
        <dbReference type="EMBL" id="KAJ8511182.1"/>
    </source>
</evidence>
<feature type="region of interest" description="Disordered" evidence="5">
    <location>
        <begin position="334"/>
        <end position="360"/>
    </location>
</feature>
<dbReference type="SMART" id="SM00879">
    <property type="entry name" value="Brix"/>
    <property type="match status" value="1"/>
</dbReference>
<dbReference type="PANTHER" id="PTHR12728">
    <property type="entry name" value="BRIX DOMAIN CONTAINING PROTEIN"/>
    <property type="match status" value="1"/>
</dbReference>
<organism evidence="7 8">
    <name type="scientific">Ensete ventricosum</name>
    <name type="common">Abyssinian banana</name>
    <name type="synonym">Musa ensete</name>
    <dbReference type="NCBI Taxonomy" id="4639"/>
    <lineage>
        <taxon>Eukaryota</taxon>
        <taxon>Viridiplantae</taxon>
        <taxon>Streptophyta</taxon>
        <taxon>Embryophyta</taxon>
        <taxon>Tracheophyta</taxon>
        <taxon>Spermatophyta</taxon>
        <taxon>Magnoliopsida</taxon>
        <taxon>Liliopsida</taxon>
        <taxon>Zingiberales</taxon>
        <taxon>Musaceae</taxon>
        <taxon>Ensete</taxon>
    </lineage>
</organism>
<keyword evidence="8" id="KW-1185">Reference proteome</keyword>
<accession>A0AAV8RQI7</accession>
<protein>
    <recommendedName>
        <fullName evidence="4">Ribosome production factor 2 homolog</fullName>
    </recommendedName>
    <alternativeName>
        <fullName evidence="4">Ribosome biogenesis protein RPF2 homolog</fullName>
    </alternativeName>
</protein>
<name>A0AAV8RQI7_ENSVE</name>
<dbReference type="GO" id="GO:0000463">
    <property type="term" value="P:maturation of LSU-rRNA from tricistronic rRNA transcript (SSU-rRNA, 5.8S rRNA, LSU-rRNA)"/>
    <property type="evidence" value="ECO:0007669"/>
    <property type="project" value="TreeGrafter"/>
</dbReference>
<evidence type="ECO:0000259" key="6">
    <source>
        <dbReference type="PROSITE" id="PS50833"/>
    </source>
</evidence>
<dbReference type="GO" id="GO:0019843">
    <property type="term" value="F:rRNA binding"/>
    <property type="evidence" value="ECO:0007669"/>
    <property type="project" value="UniProtKB-UniRule"/>
</dbReference>
<comment type="caution">
    <text evidence="7">The sequence shown here is derived from an EMBL/GenBank/DDBJ whole genome shotgun (WGS) entry which is preliminary data.</text>
</comment>
<gene>
    <name evidence="7" type="ORF">OPV22_001616</name>
</gene>
<evidence type="ECO:0000256" key="5">
    <source>
        <dbReference type="SAM" id="MobiDB-lite"/>
    </source>
</evidence>
<dbReference type="GO" id="GO:0000027">
    <property type="term" value="P:ribosomal large subunit assembly"/>
    <property type="evidence" value="ECO:0007669"/>
    <property type="project" value="InterPro"/>
</dbReference>
<evidence type="ECO:0000313" key="8">
    <source>
        <dbReference type="Proteomes" id="UP001222027"/>
    </source>
</evidence>
<dbReference type="PANTHER" id="PTHR12728:SF0">
    <property type="entry name" value="RIBOSOME PRODUCTION FACTOR 2 HOMOLOG"/>
    <property type="match status" value="1"/>
</dbReference>